<gene>
    <name evidence="7" type="ORF">DWB68_08990</name>
</gene>
<proteinExistence type="predicted"/>
<keyword evidence="8" id="KW-1185">Reference proteome</keyword>
<dbReference type="PROSITE" id="PS50977">
    <property type="entry name" value="HTH_TETR_2"/>
    <property type="match status" value="1"/>
</dbReference>
<dbReference type="PANTHER" id="PTHR30055">
    <property type="entry name" value="HTH-TYPE TRANSCRIPTIONAL REGULATOR RUTR"/>
    <property type="match status" value="1"/>
</dbReference>
<name>A0A399J8Z1_9MICC</name>
<evidence type="ECO:0000259" key="6">
    <source>
        <dbReference type="PROSITE" id="PS50977"/>
    </source>
</evidence>
<dbReference type="InterPro" id="IPR009057">
    <property type="entry name" value="Homeodomain-like_sf"/>
</dbReference>
<evidence type="ECO:0000256" key="1">
    <source>
        <dbReference type="ARBA" id="ARBA00022491"/>
    </source>
</evidence>
<comment type="caution">
    <text evidence="7">The sequence shown here is derived from an EMBL/GenBank/DDBJ whole genome shotgun (WGS) entry which is preliminary data.</text>
</comment>
<dbReference type="Gene3D" id="1.10.357.10">
    <property type="entry name" value="Tetracycline Repressor, domain 2"/>
    <property type="match status" value="1"/>
</dbReference>
<protein>
    <submittedName>
        <fullName evidence="7">TetR family transcriptional regulator</fullName>
    </submittedName>
</protein>
<evidence type="ECO:0000313" key="8">
    <source>
        <dbReference type="Proteomes" id="UP000265419"/>
    </source>
</evidence>
<evidence type="ECO:0000256" key="5">
    <source>
        <dbReference type="PROSITE-ProRule" id="PRU00335"/>
    </source>
</evidence>
<accession>A0A399J8Z1</accession>
<dbReference type="InterPro" id="IPR050109">
    <property type="entry name" value="HTH-type_TetR-like_transc_reg"/>
</dbReference>
<evidence type="ECO:0000313" key="7">
    <source>
        <dbReference type="EMBL" id="RII42053.1"/>
    </source>
</evidence>
<sequence length="198" mass="22247">MPRKIDHAERRRLVTDITRGLIIQGGLEAATMREIAKEAGFANGALKHFFDSKDDIIKATYDSSLERMGEVVNEAAEDVRGLKALRSMAFAAMPDDEEKRTAGRVLLAFWERAATEQSMADTYREHLDQWRTALLQFLAEAREDGDVTAPESDEVLVSEIILINAGVNVMGLLAPDLFSFDSQRELLNAFFERITRRA</sequence>
<keyword evidence="3 5" id="KW-0238">DNA-binding</keyword>
<dbReference type="InterPro" id="IPR036271">
    <property type="entry name" value="Tet_transcr_reg_TetR-rel_C_sf"/>
</dbReference>
<dbReference type="PANTHER" id="PTHR30055:SF228">
    <property type="entry name" value="TRANSCRIPTIONAL REGULATOR-RELATED"/>
    <property type="match status" value="1"/>
</dbReference>
<dbReference type="Proteomes" id="UP000265419">
    <property type="component" value="Unassembled WGS sequence"/>
</dbReference>
<dbReference type="EMBL" id="QQXK01000016">
    <property type="protein sequence ID" value="RII42053.1"/>
    <property type="molecule type" value="Genomic_DNA"/>
</dbReference>
<dbReference type="InterPro" id="IPR039538">
    <property type="entry name" value="BetI_C"/>
</dbReference>
<evidence type="ECO:0000256" key="3">
    <source>
        <dbReference type="ARBA" id="ARBA00023125"/>
    </source>
</evidence>
<organism evidence="7 8">
    <name type="scientific">Galactobacter valiniphilus</name>
    <dbReference type="NCBI Taxonomy" id="2676122"/>
    <lineage>
        <taxon>Bacteria</taxon>
        <taxon>Bacillati</taxon>
        <taxon>Actinomycetota</taxon>
        <taxon>Actinomycetes</taxon>
        <taxon>Micrococcales</taxon>
        <taxon>Micrococcaceae</taxon>
        <taxon>Galactobacter</taxon>
    </lineage>
</organism>
<feature type="DNA-binding region" description="H-T-H motif" evidence="5">
    <location>
        <begin position="31"/>
        <end position="50"/>
    </location>
</feature>
<evidence type="ECO:0000256" key="4">
    <source>
        <dbReference type="ARBA" id="ARBA00023163"/>
    </source>
</evidence>
<dbReference type="SUPFAM" id="SSF48498">
    <property type="entry name" value="Tetracyclin repressor-like, C-terminal domain"/>
    <property type="match status" value="1"/>
</dbReference>
<keyword evidence="1" id="KW-0678">Repressor</keyword>
<dbReference type="AlphaFoldDB" id="A0A399J8Z1"/>
<dbReference type="RefSeq" id="WP_119424809.1">
    <property type="nucleotide sequence ID" value="NZ_QQXK01000016.1"/>
</dbReference>
<keyword evidence="4" id="KW-0804">Transcription</keyword>
<dbReference type="Pfam" id="PF00440">
    <property type="entry name" value="TetR_N"/>
    <property type="match status" value="1"/>
</dbReference>
<feature type="domain" description="HTH tetR-type" evidence="6">
    <location>
        <begin position="8"/>
        <end position="68"/>
    </location>
</feature>
<dbReference type="Pfam" id="PF13977">
    <property type="entry name" value="TetR_C_6"/>
    <property type="match status" value="1"/>
</dbReference>
<dbReference type="InterPro" id="IPR001647">
    <property type="entry name" value="HTH_TetR"/>
</dbReference>
<dbReference type="SUPFAM" id="SSF46689">
    <property type="entry name" value="Homeodomain-like"/>
    <property type="match status" value="1"/>
</dbReference>
<reference evidence="7 8" key="1">
    <citation type="submission" date="2018-07" db="EMBL/GenBank/DDBJ databases">
        <title>Arthrobacter sp. nov., isolated from raw cow's milk with high bacterial count.</title>
        <authorList>
            <person name="Hahne J."/>
            <person name="Isele D."/>
            <person name="Lipski A."/>
        </authorList>
    </citation>
    <scope>NUCLEOTIDE SEQUENCE [LARGE SCALE GENOMIC DNA]</scope>
    <source>
        <strain evidence="7 8">JZ R-35</strain>
    </source>
</reference>
<evidence type="ECO:0000256" key="2">
    <source>
        <dbReference type="ARBA" id="ARBA00023015"/>
    </source>
</evidence>
<dbReference type="GO" id="GO:0003700">
    <property type="term" value="F:DNA-binding transcription factor activity"/>
    <property type="evidence" value="ECO:0007669"/>
    <property type="project" value="TreeGrafter"/>
</dbReference>
<dbReference type="GO" id="GO:0000976">
    <property type="term" value="F:transcription cis-regulatory region binding"/>
    <property type="evidence" value="ECO:0007669"/>
    <property type="project" value="TreeGrafter"/>
</dbReference>
<keyword evidence="2" id="KW-0805">Transcription regulation</keyword>